<name>A0A7G9GET8_9FIRM</name>
<dbReference type="AlphaFoldDB" id="A0A7G9GET8"/>
<protein>
    <submittedName>
        <fullName evidence="2">HD domain-containing protein</fullName>
    </submittedName>
</protein>
<dbReference type="PANTHER" id="PTHR43155:SF2">
    <property type="entry name" value="CYCLIC DI-GMP PHOSPHODIESTERASE PA4108"/>
    <property type="match status" value="1"/>
</dbReference>
<dbReference type="Gene3D" id="1.10.3210.10">
    <property type="entry name" value="Hypothetical protein af1432"/>
    <property type="match status" value="2"/>
</dbReference>
<dbReference type="KEGG" id="whj:H9Q79_03260"/>
<organism evidence="2 3">
    <name type="scientific">Wansuia hejianensis</name>
    <dbReference type="NCBI Taxonomy" id="2763667"/>
    <lineage>
        <taxon>Bacteria</taxon>
        <taxon>Bacillati</taxon>
        <taxon>Bacillota</taxon>
        <taxon>Clostridia</taxon>
        <taxon>Lachnospirales</taxon>
        <taxon>Lachnospiraceae</taxon>
        <taxon>Wansuia</taxon>
    </lineage>
</organism>
<dbReference type="Proteomes" id="UP000515860">
    <property type="component" value="Chromosome"/>
</dbReference>
<dbReference type="SMART" id="SM00471">
    <property type="entry name" value="HDc"/>
    <property type="match status" value="2"/>
</dbReference>
<dbReference type="InterPro" id="IPR006674">
    <property type="entry name" value="HD_domain"/>
</dbReference>
<dbReference type="InterPro" id="IPR003607">
    <property type="entry name" value="HD/PDEase_dom"/>
</dbReference>
<dbReference type="EMBL" id="CP060635">
    <property type="protein sequence ID" value="QNM09320.1"/>
    <property type="molecule type" value="Genomic_DNA"/>
</dbReference>
<sequence length="417" mass="48004">MKVRAVVNSNNISGLIERTLNYVDPRLVDHGKRVASLVFGMLTVQDKYTPREVQDICILSMLHDIGAYKTEEINRMTQFESEDVWEHSIYGYLFLHELSPLKEWAKAVMFHHVPVSGLPDTLEKNISETAQMISLADRIDMYLQSSSDIETLLRYLEQVRDLKFDGHILDLFYEAEQRFSLLSSLKEKKDFRRILPEIQLTEQECEDYLKMMIYAIDFRSQHTVTHTITTTSISVSVARCMGLPESQVRKIWYGALLHDLGKIGIPVEILEYPGKLSPQAMTIMQTHVKLTEEILGGTIEEDITRIALRHHEKLDGSGYPRRLPGDELTTEERIVAVSDIVSALLGTRSYKGAFSRERTLSIIEEQAREGKLDCQVVKVLKENFEEVLETVEENCRPVLDTYYGLHKDYQRLLGKYL</sequence>
<dbReference type="PANTHER" id="PTHR43155">
    <property type="entry name" value="CYCLIC DI-GMP PHOSPHODIESTERASE PA4108-RELATED"/>
    <property type="match status" value="1"/>
</dbReference>
<dbReference type="RefSeq" id="WP_118645973.1">
    <property type="nucleotide sequence ID" value="NZ_CP060635.1"/>
</dbReference>
<dbReference type="Pfam" id="PF01966">
    <property type="entry name" value="HD"/>
    <property type="match status" value="1"/>
</dbReference>
<accession>A0A7G9GET8</accession>
<evidence type="ECO:0000313" key="2">
    <source>
        <dbReference type="EMBL" id="QNM09320.1"/>
    </source>
</evidence>
<keyword evidence="3" id="KW-1185">Reference proteome</keyword>
<dbReference type="InterPro" id="IPR006675">
    <property type="entry name" value="HDIG_dom"/>
</dbReference>
<proteinExistence type="predicted"/>
<dbReference type="InterPro" id="IPR037522">
    <property type="entry name" value="HD_GYP_dom"/>
</dbReference>
<gene>
    <name evidence="2" type="ORF">H9Q79_03260</name>
</gene>
<evidence type="ECO:0000259" key="1">
    <source>
        <dbReference type="PROSITE" id="PS51832"/>
    </source>
</evidence>
<dbReference type="Pfam" id="PF13487">
    <property type="entry name" value="HD_5"/>
    <property type="match status" value="1"/>
</dbReference>
<dbReference type="SUPFAM" id="SSF109604">
    <property type="entry name" value="HD-domain/PDEase-like"/>
    <property type="match status" value="2"/>
</dbReference>
<evidence type="ECO:0000313" key="3">
    <source>
        <dbReference type="Proteomes" id="UP000515860"/>
    </source>
</evidence>
<dbReference type="NCBIfam" id="TIGR00277">
    <property type="entry name" value="HDIG"/>
    <property type="match status" value="1"/>
</dbReference>
<reference evidence="2 3" key="1">
    <citation type="submission" date="2020-08" db="EMBL/GenBank/DDBJ databases">
        <authorList>
            <person name="Liu C."/>
            <person name="Sun Q."/>
        </authorList>
    </citation>
    <scope>NUCLEOTIDE SEQUENCE [LARGE SCALE GENOMIC DNA]</scope>
    <source>
        <strain evidence="2 3">NSJ-29</strain>
    </source>
</reference>
<dbReference type="CDD" id="cd00077">
    <property type="entry name" value="HDc"/>
    <property type="match status" value="2"/>
</dbReference>
<feature type="domain" description="HD-GYP" evidence="1">
    <location>
        <begin position="201"/>
        <end position="396"/>
    </location>
</feature>
<dbReference type="PROSITE" id="PS51832">
    <property type="entry name" value="HD_GYP"/>
    <property type="match status" value="1"/>
</dbReference>